<evidence type="ECO:0000256" key="5">
    <source>
        <dbReference type="ARBA" id="ARBA00023136"/>
    </source>
</evidence>
<dbReference type="InterPro" id="IPR032675">
    <property type="entry name" value="LRR_dom_sf"/>
</dbReference>
<name>A0ABR2SAR9_9ROSI</name>
<keyword evidence="3" id="KW-0732">Signal</keyword>
<evidence type="ECO:0000313" key="9">
    <source>
        <dbReference type="Proteomes" id="UP001396334"/>
    </source>
</evidence>
<protein>
    <recommendedName>
        <fullName evidence="7">Malectin-like domain-containing protein</fullName>
    </recommendedName>
</protein>
<keyword evidence="2 6" id="KW-0812">Transmembrane</keyword>
<keyword evidence="9" id="KW-1185">Reference proteome</keyword>
<evidence type="ECO:0000256" key="4">
    <source>
        <dbReference type="ARBA" id="ARBA00022989"/>
    </source>
</evidence>
<accession>A0ABR2SAR9</accession>
<keyword evidence="4 6" id="KW-1133">Transmembrane helix</keyword>
<evidence type="ECO:0000259" key="7">
    <source>
        <dbReference type="Pfam" id="PF12819"/>
    </source>
</evidence>
<organism evidence="8 9">
    <name type="scientific">Hibiscus sabdariffa</name>
    <name type="common">roselle</name>
    <dbReference type="NCBI Taxonomy" id="183260"/>
    <lineage>
        <taxon>Eukaryota</taxon>
        <taxon>Viridiplantae</taxon>
        <taxon>Streptophyta</taxon>
        <taxon>Embryophyta</taxon>
        <taxon>Tracheophyta</taxon>
        <taxon>Spermatophyta</taxon>
        <taxon>Magnoliopsida</taxon>
        <taxon>eudicotyledons</taxon>
        <taxon>Gunneridae</taxon>
        <taxon>Pentapetalae</taxon>
        <taxon>rosids</taxon>
        <taxon>malvids</taxon>
        <taxon>Malvales</taxon>
        <taxon>Malvaceae</taxon>
        <taxon>Malvoideae</taxon>
        <taxon>Hibiscus</taxon>
    </lineage>
</organism>
<evidence type="ECO:0000256" key="6">
    <source>
        <dbReference type="SAM" id="Phobius"/>
    </source>
</evidence>
<gene>
    <name evidence="8" type="ORF">V6N11_002618</name>
</gene>
<comment type="caution">
    <text evidence="8">The sequence shown here is derived from an EMBL/GenBank/DDBJ whole genome shotgun (WGS) entry which is preliminary data.</text>
</comment>
<dbReference type="Proteomes" id="UP001396334">
    <property type="component" value="Unassembled WGS sequence"/>
</dbReference>
<sequence>MDDEQVGRVYVVFISSMGMAQFSVALICDRESSSASLTDYVIIFQSGYINLFLASKIWLIRNLTTPTGCDLHNPRYTRHDRDILDHYRLVFYTSQWLRIDCGSATSYPDASGTLWQTDDDFIKTGENQMVSANNLLLADQFNNLRAFTIQNKNCYSLPATTSLRYFVRAVFYYGNYDGLSNPPTFDLEFDGNKWATVVTATTTIAYYEMIYVAQGDIISICLARTNDKQFPFISILESWPVPDQMYSNMTYDRAWFSGYRYNYGAGPNDWILGYEGGDVHNRVWQPMIPLGSNAVTATFASLVETTVNDPPVAAIIEAVQAPSPTDKLELSFTFSETNRLDHVELYFTEPLYTTATRAFNININSEFAYAFTPVYQQCDGVWINAISVGTLNIELVPINSSTLPPVISAIEVYTASDPLVVNGLAVLINAFQQLEGWSGEPCLPNDMVWQWLNCRGDNPPRVTSISLSGYGLDGPLPDFSQMTALETIDLRNNNLDGQIPDFLGKLPNLRLLDLRDNKFEGGVPESITSNKQLKYLIGSSNDNQSESKRLALIIGLAVGLPIFLVFLLALAYFLVRKQKTSTQGQVTVLDLGGNQGVTAMEQPGEGVVSTTLSTEALIRPSLAIEYYNSSVSNGDSFGTDPDIQGMHQLTLANEDPGPGAMPIVEETSMGANAESIHHDPTIMQLIDEEELNDLLRRHGQN</sequence>
<dbReference type="EMBL" id="JBBPBN010000015">
    <property type="protein sequence ID" value="KAK9022345.1"/>
    <property type="molecule type" value="Genomic_DNA"/>
</dbReference>
<dbReference type="SUPFAM" id="SSF52058">
    <property type="entry name" value="L domain-like"/>
    <property type="match status" value="1"/>
</dbReference>
<dbReference type="PANTHER" id="PTHR45631">
    <property type="entry name" value="OS07G0107800 PROTEIN-RELATED"/>
    <property type="match status" value="1"/>
</dbReference>
<comment type="subcellular location">
    <subcellularLocation>
        <location evidence="1">Membrane</location>
        <topology evidence="1">Single-pass membrane protein</topology>
    </subcellularLocation>
</comment>
<keyword evidence="5 6" id="KW-0472">Membrane</keyword>
<reference evidence="8 9" key="1">
    <citation type="journal article" date="2024" name="G3 (Bethesda)">
        <title>Genome assembly of Hibiscus sabdariffa L. provides insights into metabolisms of medicinal natural products.</title>
        <authorList>
            <person name="Kim T."/>
        </authorList>
    </citation>
    <scope>NUCLEOTIDE SEQUENCE [LARGE SCALE GENOMIC DNA]</scope>
    <source>
        <strain evidence="8">TK-2024</strain>
        <tissue evidence="8">Old leaves</tissue>
    </source>
</reference>
<evidence type="ECO:0000313" key="8">
    <source>
        <dbReference type="EMBL" id="KAK9022345.1"/>
    </source>
</evidence>
<proteinExistence type="predicted"/>
<dbReference type="Pfam" id="PF12819">
    <property type="entry name" value="Malectin_like"/>
    <property type="match status" value="1"/>
</dbReference>
<dbReference type="PANTHER" id="PTHR45631:SF186">
    <property type="entry name" value="MALECTIN-LIKE DOMAIN-CONTAINING PROTEIN"/>
    <property type="match status" value="1"/>
</dbReference>
<feature type="transmembrane region" description="Helical" evidence="6">
    <location>
        <begin position="550"/>
        <end position="575"/>
    </location>
</feature>
<evidence type="ECO:0000256" key="2">
    <source>
        <dbReference type="ARBA" id="ARBA00022692"/>
    </source>
</evidence>
<evidence type="ECO:0000256" key="1">
    <source>
        <dbReference type="ARBA" id="ARBA00004167"/>
    </source>
</evidence>
<dbReference type="Gene3D" id="3.80.10.10">
    <property type="entry name" value="Ribonuclease Inhibitor"/>
    <property type="match status" value="1"/>
</dbReference>
<dbReference type="InterPro" id="IPR001611">
    <property type="entry name" value="Leu-rich_rpt"/>
</dbReference>
<evidence type="ECO:0000256" key="3">
    <source>
        <dbReference type="ARBA" id="ARBA00022729"/>
    </source>
</evidence>
<dbReference type="InterPro" id="IPR024788">
    <property type="entry name" value="Malectin-like_Carb-bd_dom"/>
</dbReference>
<dbReference type="Pfam" id="PF00560">
    <property type="entry name" value="LRR_1"/>
    <property type="match status" value="2"/>
</dbReference>
<feature type="domain" description="Malectin-like" evidence="7">
    <location>
        <begin position="99"/>
        <end position="414"/>
    </location>
</feature>